<dbReference type="RefSeq" id="WP_087454722.1">
    <property type="nucleotide sequence ID" value="NZ_CP021417.2"/>
</dbReference>
<keyword evidence="2" id="KW-0732">Signal</keyword>
<evidence type="ECO:0000313" key="4">
    <source>
        <dbReference type="EMBL" id="ARU46947.1"/>
    </source>
</evidence>
<organism evidence="4 5">
    <name type="scientific">Corynebacterium silvaticum</name>
    <dbReference type="NCBI Taxonomy" id="2320431"/>
    <lineage>
        <taxon>Bacteria</taxon>
        <taxon>Bacillati</taxon>
        <taxon>Actinomycetota</taxon>
        <taxon>Actinomycetes</taxon>
        <taxon>Mycobacteriales</taxon>
        <taxon>Corynebacteriaceae</taxon>
        <taxon>Corynebacterium</taxon>
    </lineage>
</organism>
<dbReference type="InterPro" id="IPR018567">
    <property type="entry name" value="DUF2020"/>
</dbReference>
<dbReference type="KEGG" id="csil:CBE74_11400"/>
<sequence length="190" mass="19781">MRRTLLPVALIAVALTAAGCGNSTTSSSGAASASATGGANEAPVPDSGLPAEALPEIPEGKNGWTECPYLDSNWVADTNGQRMVAQGVDSRFDTPACVFWSYPEDPQATVIVRHMATEQDAIKVVDWAAPIDTTEPAEEPAGWSGGRIGNEKGATYAVQKGNVAVVVFSNQPQSLKAELIAKEAISRLAL</sequence>
<feature type="signal peptide" evidence="2">
    <location>
        <begin position="1"/>
        <end position="19"/>
    </location>
</feature>
<dbReference type="GeneID" id="75008816"/>
<reference evidence="4 5" key="3">
    <citation type="journal article" date="2020" name="Int. J. Syst. Evol. Microbiol.">
        <title>Corynebacterium silvaticum sp. nov., a unique group of NTTB corynebacteria in wild boar and roe deer.</title>
        <authorList>
            <person name="Dangel A."/>
            <person name="Berger A."/>
            <person name="Rau J."/>
            <person name="Eisenberg T."/>
            <person name="Kampfer P."/>
            <person name="Margos G."/>
            <person name="Contzen M."/>
            <person name="Busse H.J."/>
            <person name="Konrad R."/>
            <person name="Peters M."/>
            <person name="Sting R."/>
            <person name="Sing A."/>
        </authorList>
    </citation>
    <scope>NUCLEOTIDE SEQUENCE [LARGE SCALE GENOMIC DNA]</scope>
    <source>
        <strain evidence="4 5">PO100/5</strain>
    </source>
</reference>
<dbReference type="InterPro" id="IPR016123">
    <property type="entry name" value="Mog1/PsbP_a/b/a-sand"/>
</dbReference>
<gene>
    <name evidence="4" type="ORF">CBE74_11400</name>
</gene>
<dbReference type="SUPFAM" id="SSF55724">
    <property type="entry name" value="Mog1p/PsbP-like"/>
    <property type="match status" value="1"/>
</dbReference>
<evidence type="ECO:0000256" key="2">
    <source>
        <dbReference type="SAM" id="SignalP"/>
    </source>
</evidence>
<keyword evidence="5" id="KW-1185">Reference proteome</keyword>
<protein>
    <submittedName>
        <fullName evidence="4">DUF2020 domain-containing protein</fullName>
    </submittedName>
</protein>
<dbReference type="Proteomes" id="UP000195652">
    <property type="component" value="Chromosome"/>
</dbReference>
<evidence type="ECO:0000313" key="5">
    <source>
        <dbReference type="Proteomes" id="UP000195652"/>
    </source>
</evidence>
<proteinExistence type="predicted"/>
<reference evidence="4 5" key="4">
    <citation type="journal article" date="2020" name="PLoS ONE">
        <title>Taxonomic classification of strain PO100/5 shows a broader geographic distribution and genetic markers of the recently described Corynebacterium silvaticum.</title>
        <authorList>
            <person name="Viana M.V.C."/>
            <person name="Profeta R."/>
            <person name="da Silva A.L."/>
            <person name="Hurtado R."/>
            <person name="Cerqueira J.C."/>
            <person name="Ribeiro B.F.S."/>
            <person name="Almeida M.O."/>
            <person name="Morais-Rodrigues F."/>
            <person name="Soares S.C."/>
            <person name="Oliveira M."/>
            <person name="Tavares L."/>
            <person name="Figueiredo H."/>
            <person name="Wattam A.R."/>
            <person name="Barh D."/>
            <person name="Ghosh P."/>
            <person name="Silva A."/>
            <person name="Azevedo V."/>
        </authorList>
    </citation>
    <scope>NUCLEOTIDE SEQUENCE [LARGE SCALE GENOMIC DNA]</scope>
    <source>
        <strain evidence="4 5">PO100/5</strain>
    </source>
</reference>
<dbReference type="Pfam" id="PF09449">
    <property type="entry name" value="DUF2020"/>
    <property type="match status" value="1"/>
</dbReference>
<accession>A0A7Y4LHQ0</accession>
<dbReference type="AlphaFoldDB" id="A0A7Y4LHQ0"/>
<feature type="chain" id="PRO_5041143125" evidence="2">
    <location>
        <begin position="20"/>
        <end position="190"/>
    </location>
</feature>
<name>A0A7Y4LHQ0_9CORY</name>
<reference evidence="4 5" key="2">
    <citation type="journal article" date="2020" name="Antonie Van Leeuwenhoek">
        <title>Phylogenomic characterisation of a novel corynebacterial species pathogenic to animals.</title>
        <authorList>
            <person name="Moller J."/>
            <person name="Musella L."/>
            <person name="Melnikov V."/>
            <person name="Geissdorfer W."/>
            <person name="Burkovski A."/>
            <person name="Sangal V."/>
        </authorList>
    </citation>
    <scope>NUCLEOTIDE SEQUENCE [LARGE SCALE GENOMIC DNA]</scope>
    <source>
        <strain evidence="4 5">PO100/5</strain>
    </source>
</reference>
<feature type="region of interest" description="Disordered" evidence="1">
    <location>
        <begin position="21"/>
        <end position="62"/>
    </location>
</feature>
<evidence type="ECO:0000259" key="3">
    <source>
        <dbReference type="Pfam" id="PF09449"/>
    </source>
</evidence>
<feature type="compositionally biased region" description="Low complexity" evidence="1">
    <location>
        <begin position="21"/>
        <end position="39"/>
    </location>
</feature>
<dbReference type="Gene3D" id="3.40.1000.10">
    <property type="entry name" value="Mog1/PsbP, alpha/beta/alpha sandwich"/>
    <property type="match status" value="1"/>
</dbReference>
<feature type="domain" description="DUF2020" evidence="3">
    <location>
        <begin position="49"/>
        <end position="190"/>
    </location>
</feature>
<evidence type="ECO:0000256" key="1">
    <source>
        <dbReference type="SAM" id="MobiDB-lite"/>
    </source>
</evidence>
<reference evidence="4 5" key="1">
    <citation type="journal article" date="2014" name="BMC Vet. Res.">
        <title>First report of Corynebacterium pseudotuberculosis from caseous lymphadenitis lesions in Black Alentejano pig (Sus scrofa domesticus).</title>
        <authorList>
            <person name="Oliveira M."/>
            <person name="Barroco C."/>
            <person name="Mottola C."/>
            <person name="Santos R."/>
            <person name="Lemsaddek A."/>
            <person name="Tavares L."/>
            <person name="Semedo-Lemsaddek T."/>
        </authorList>
    </citation>
    <scope>NUCLEOTIDE SEQUENCE [LARGE SCALE GENOMIC DNA]</scope>
    <source>
        <strain evidence="4 5">PO100/5</strain>
    </source>
</reference>
<dbReference type="OrthoDB" id="4774058at2"/>
<dbReference type="PROSITE" id="PS51257">
    <property type="entry name" value="PROKAR_LIPOPROTEIN"/>
    <property type="match status" value="1"/>
</dbReference>
<dbReference type="EMBL" id="CP021417">
    <property type="protein sequence ID" value="ARU46947.1"/>
    <property type="molecule type" value="Genomic_DNA"/>
</dbReference>